<dbReference type="InterPro" id="IPR001365">
    <property type="entry name" value="A_deaminase_dom"/>
</dbReference>
<evidence type="ECO:0000313" key="5">
    <source>
        <dbReference type="EMBL" id="CAG8974811.1"/>
    </source>
</evidence>
<dbReference type="OrthoDB" id="272271at2759"/>
<dbReference type="InterPro" id="IPR032466">
    <property type="entry name" value="Metal_Hydrolase"/>
</dbReference>
<dbReference type="GO" id="GO:0046872">
    <property type="term" value="F:metal ion binding"/>
    <property type="evidence" value="ECO:0007669"/>
    <property type="project" value="UniProtKB-KW"/>
</dbReference>
<dbReference type="AlphaFoldDB" id="A0A9N9LNR5"/>
<evidence type="ECO:0000256" key="3">
    <source>
        <dbReference type="ARBA" id="ARBA00022801"/>
    </source>
</evidence>
<dbReference type="GO" id="GO:0005829">
    <property type="term" value="C:cytosol"/>
    <property type="evidence" value="ECO:0007669"/>
    <property type="project" value="TreeGrafter"/>
</dbReference>
<reference evidence="5" key="1">
    <citation type="submission" date="2021-07" db="EMBL/GenBank/DDBJ databases">
        <authorList>
            <person name="Durling M."/>
        </authorList>
    </citation>
    <scope>NUCLEOTIDE SEQUENCE</scope>
</reference>
<comment type="caution">
    <text evidence="5">The sequence shown here is derived from an EMBL/GenBank/DDBJ whole genome shotgun (WGS) entry which is preliminary data.</text>
</comment>
<dbReference type="Pfam" id="PF00962">
    <property type="entry name" value="A_deaminase"/>
    <property type="match status" value="1"/>
</dbReference>
<proteinExistence type="predicted"/>
<evidence type="ECO:0000313" key="6">
    <source>
        <dbReference type="Proteomes" id="UP000701801"/>
    </source>
</evidence>
<comment type="cofactor">
    <cofactor evidence="1">
        <name>Zn(2+)</name>
        <dbReference type="ChEBI" id="CHEBI:29105"/>
    </cofactor>
</comment>
<dbReference type="InterPro" id="IPR006330">
    <property type="entry name" value="Ado/ade_deaminase"/>
</dbReference>
<name>A0A9N9LNR5_9HELO</name>
<keyword evidence="3" id="KW-0378">Hydrolase</keyword>
<dbReference type="GO" id="GO:0006146">
    <property type="term" value="P:adenine catabolic process"/>
    <property type="evidence" value="ECO:0007669"/>
    <property type="project" value="TreeGrafter"/>
</dbReference>
<protein>
    <recommendedName>
        <fullName evidence="4">Adenosine deaminase domain-containing protein</fullName>
    </recommendedName>
</protein>
<keyword evidence="2" id="KW-0479">Metal-binding</keyword>
<keyword evidence="6" id="KW-1185">Reference proteome</keyword>
<gene>
    <name evidence="5" type="ORF">HYALB_00000424</name>
</gene>
<dbReference type="EMBL" id="CAJVRM010000116">
    <property type="protein sequence ID" value="CAG8974811.1"/>
    <property type="molecule type" value="Genomic_DNA"/>
</dbReference>
<evidence type="ECO:0000256" key="2">
    <source>
        <dbReference type="ARBA" id="ARBA00022723"/>
    </source>
</evidence>
<dbReference type="Proteomes" id="UP000701801">
    <property type="component" value="Unassembled WGS sequence"/>
</dbReference>
<sequence length="276" mass="31665">MEVLLEESDFFELAMGYFSKTREMNVKYCEILFDIQAHTRRGVSVSTVMDGFRLAQVKAGKELNVKSQWIACFLRNLPQESATEHYELLLPYKDMIVGIGLDSNEFNHPPSFFYDLFQRARNDGFKLTCHCDVAQPATHSHIYQVATSLGGTGAERIDHGLDAASDPSLIQIIKEKGIGMTLCPWAYVRHHTEEDIFGCLRKLFAEDVKIMISSDSPVYVESLWLDDNLKLIRSKAGFTNEEFERLMVNAIDICWAKHEVKMAFREELAQFMEDMR</sequence>
<accession>A0A9N9LNR5</accession>
<dbReference type="PANTHER" id="PTHR43114">
    <property type="entry name" value="ADENINE DEAMINASE"/>
    <property type="match status" value="1"/>
</dbReference>
<evidence type="ECO:0000259" key="4">
    <source>
        <dbReference type="Pfam" id="PF00962"/>
    </source>
</evidence>
<dbReference type="GO" id="GO:0043103">
    <property type="term" value="P:hypoxanthine salvage"/>
    <property type="evidence" value="ECO:0007669"/>
    <property type="project" value="TreeGrafter"/>
</dbReference>
<evidence type="ECO:0000256" key="1">
    <source>
        <dbReference type="ARBA" id="ARBA00001947"/>
    </source>
</evidence>
<dbReference type="Gene3D" id="3.20.20.140">
    <property type="entry name" value="Metal-dependent hydrolases"/>
    <property type="match status" value="1"/>
</dbReference>
<dbReference type="PANTHER" id="PTHR43114:SF7">
    <property type="entry name" value="ADENOSINE DEAMINASE DOMAIN-CONTAINING PROTEIN"/>
    <property type="match status" value="1"/>
</dbReference>
<dbReference type="SUPFAM" id="SSF51556">
    <property type="entry name" value="Metallo-dependent hydrolases"/>
    <property type="match status" value="1"/>
</dbReference>
<organism evidence="5 6">
    <name type="scientific">Hymenoscyphus albidus</name>
    <dbReference type="NCBI Taxonomy" id="595503"/>
    <lineage>
        <taxon>Eukaryota</taxon>
        <taxon>Fungi</taxon>
        <taxon>Dikarya</taxon>
        <taxon>Ascomycota</taxon>
        <taxon>Pezizomycotina</taxon>
        <taxon>Leotiomycetes</taxon>
        <taxon>Helotiales</taxon>
        <taxon>Helotiaceae</taxon>
        <taxon>Hymenoscyphus</taxon>
    </lineage>
</organism>
<feature type="domain" description="Adenosine deaminase" evidence="4">
    <location>
        <begin position="2"/>
        <end position="269"/>
    </location>
</feature>
<dbReference type="GO" id="GO:0000034">
    <property type="term" value="F:adenine deaminase activity"/>
    <property type="evidence" value="ECO:0007669"/>
    <property type="project" value="TreeGrafter"/>
</dbReference>